<dbReference type="AlphaFoldDB" id="A0AAE0YP12"/>
<accession>A0AAE0YP12</accession>
<dbReference type="EMBL" id="JAWDGP010005834">
    <property type="protein sequence ID" value="KAK3751257.1"/>
    <property type="molecule type" value="Genomic_DNA"/>
</dbReference>
<keyword evidence="2" id="KW-1185">Reference proteome</keyword>
<organism evidence="1 2">
    <name type="scientific">Elysia crispata</name>
    <name type="common">lettuce slug</name>
    <dbReference type="NCBI Taxonomy" id="231223"/>
    <lineage>
        <taxon>Eukaryota</taxon>
        <taxon>Metazoa</taxon>
        <taxon>Spiralia</taxon>
        <taxon>Lophotrochozoa</taxon>
        <taxon>Mollusca</taxon>
        <taxon>Gastropoda</taxon>
        <taxon>Heterobranchia</taxon>
        <taxon>Euthyneura</taxon>
        <taxon>Panpulmonata</taxon>
        <taxon>Sacoglossa</taxon>
        <taxon>Placobranchoidea</taxon>
        <taxon>Plakobranchidae</taxon>
        <taxon>Elysia</taxon>
    </lineage>
</organism>
<comment type="caution">
    <text evidence="1">The sequence shown here is derived from an EMBL/GenBank/DDBJ whole genome shotgun (WGS) entry which is preliminary data.</text>
</comment>
<name>A0AAE0YP12_9GAST</name>
<dbReference type="Proteomes" id="UP001283361">
    <property type="component" value="Unassembled WGS sequence"/>
</dbReference>
<evidence type="ECO:0000313" key="1">
    <source>
        <dbReference type="EMBL" id="KAK3751257.1"/>
    </source>
</evidence>
<protein>
    <submittedName>
        <fullName evidence="1">Uncharacterized protein</fullName>
    </submittedName>
</protein>
<sequence length="101" mass="10146">MVSVLSIGSTITPLRQGGVSSGQIQTLCGPRGNTALVACGSDSSACRSYVAVWAFPPLAPSMLAATGSKPPGAPWAPSTSAARIRQFAEGAASSISDMSDF</sequence>
<evidence type="ECO:0000313" key="2">
    <source>
        <dbReference type="Proteomes" id="UP001283361"/>
    </source>
</evidence>
<gene>
    <name evidence="1" type="ORF">RRG08_024012</name>
</gene>
<proteinExistence type="predicted"/>
<reference evidence="1" key="1">
    <citation type="journal article" date="2023" name="G3 (Bethesda)">
        <title>A reference genome for the long-term kleptoplast-retaining sea slug Elysia crispata morphotype clarki.</title>
        <authorList>
            <person name="Eastman K.E."/>
            <person name="Pendleton A.L."/>
            <person name="Shaikh M.A."/>
            <person name="Suttiyut T."/>
            <person name="Ogas R."/>
            <person name="Tomko P."/>
            <person name="Gavelis G."/>
            <person name="Widhalm J.R."/>
            <person name="Wisecaver J.H."/>
        </authorList>
    </citation>
    <scope>NUCLEOTIDE SEQUENCE</scope>
    <source>
        <strain evidence="1">ECLA1</strain>
    </source>
</reference>